<dbReference type="InterPro" id="IPR005184">
    <property type="entry name" value="DUF306_Meta_HslJ"/>
</dbReference>
<sequence>MIHQMKHQRHFTTLLFLAFLGLLFTSGCASSKGVSRGEYVLISINGAAPEIGEVTLTLTDKDIYGAGPINLWQASVQFGKVGPMIVTRRGGPEHEMDFESKLVKSLEGSTMTEDGNTLVFTKGDMVVTFKPSGK</sequence>
<evidence type="ECO:0000259" key="1">
    <source>
        <dbReference type="Pfam" id="PF03724"/>
    </source>
</evidence>
<organism evidence="2 3">
    <name type="scientific">Cerasicoccus arenae</name>
    <dbReference type="NCBI Taxonomy" id="424488"/>
    <lineage>
        <taxon>Bacteria</taxon>
        <taxon>Pseudomonadati</taxon>
        <taxon>Verrucomicrobiota</taxon>
        <taxon>Opitutia</taxon>
        <taxon>Puniceicoccales</taxon>
        <taxon>Cerasicoccaceae</taxon>
        <taxon>Cerasicoccus</taxon>
    </lineage>
</organism>
<comment type="caution">
    <text evidence="2">The sequence shown here is derived from an EMBL/GenBank/DDBJ whole genome shotgun (WGS) entry which is preliminary data.</text>
</comment>
<reference evidence="2" key="1">
    <citation type="journal article" date="2014" name="Int. J. Syst. Evol. Microbiol.">
        <title>Complete genome sequence of Corynebacterium casei LMG S-19264T (=DSM 44701T), isolated from a smear-ripened cheese.</title>
        <authorList>
            <consortium name="US DOE Joint Genome Institute (JGI-PGF)"/>
            <person name="Walter F."/>
            <person name="Albersmeier A."/>
            <person name="Kalinowski J."/>
            <person name="Ruckert C."/>
        </authorList>
    </citation>
    <scope>NUCLEOTIDE SEQUENCE</scope>
    <source>
        <strain evidence="2">KCTC 12870</strain>
    </source>
</reference>
<dbReference type="Gene3D" id="2.40.128.270">
    <property type="match status" value="1"/>
</dbReference>
<proteinExistence type="predicted"/>
<accession>A0A8J3DBA7</accession>
<evidence type="ECO:0000313" key="2">
    <source>
        <dbReference type="EMBL" id="GHC00242.1"/>
    </source>
</evidence>
<protein>
    <recommendedName>
        <fullName evidence="1">DUF306 domain-containing protein</fullName>
    </recommendedName>
</protein>
<dbReference type="AlphaFoldDB" id="A0A8J3DBA7"/>
<dbReference type="EMBL" id="BMXG01000008">
    <property type="protein sequence ID" value="GHC00242.1"/>
    <property type="molecule type" value="Genomic_DNA"/>
</dbReference>
<dbReference type="Pfam" id="PF03724">
    <property type="entry name" value="META"/>
    <property type="match status" value="1"/>
</dbReference>
<dbReference type="PROSITE" id="PS51257">
    <property type="entry name" value="PROKAR_LIPOPROTEIN"/>
    <property type="match status" value="1"/>
</dbReference>
<name>A0A8J3DBA7_9BACT</name>
<feature type="domain" description="DUF306" evidence="1">
    <location>
        <begin position="34"/>
        <end position="129"/>
    </location>
</feature>
<evidence type="ECO:0000313" key="3">
    <source>
        <dbReference type="Proteomes" id="UP000642829"/>
    </source>
</evidence>
<reference evidence="2" key="2">
    <citation type="submission" date="2020-09" db="EMBL/GenBank/DDBJ databases">
        <authorList>
            <person name="Sun Q."/>
            <person name="Kim S."/>
        </authorList>
    </citation>
    <scope>NUCLEOTIDE SEQUENCE</scope>
    <source>
        <strain evidence="2">KCTC 12870</strain>
    </source>
</reference>
<dbReference type="InterPro" id="IPR038670">
    <property type="entry name" value="HslJ-like_sf"/>
</dbReference>
<dbReference type="Proteomes" id="UP000642829">
    <property type="component" value="Unassembled WGS sequence"/>
</dbReference>
<gene>
    <name evidence="2" type="ORF">GCM10007047_15650</name>
</gene>
<keyword evidence="3" id="KW-1185">Reference proteome</keyword>